<dbReference type="VEuPathDB" id="CryptoDB:Cvel_5272"/>
<gene>
    <name evidence="2" type="ORF">Cvel_5272</name>
</gene>
<dbReference type="AlphaFoldDB" id="A0A0G4GVH4"/>
<sequence length="217" mass="24111">MNLQEIRWMAGFDYQAPASGDADLFRQYLRTKGVSVNPEPTLNPQQFEASIETDLEADSDWEIEEILDFDERRNRYKVLWKDYPIPSRIPQRSRDFSLFRRTRGRAGSAKDLAGNVGGVYRREDLARNVEGGKSCRDLGCVWAGANVLIRKICAAGRRRRLARVFGRSMRQGGRVSKGSGRGLRKISAAGGAGLKGVWQGSSEDLCGRPEGASSKGL</sequence>
<dbReference type="EMBL" id="CDMZ01001591">
    <property type="protein sequence ID" value="CEM34860.1"/>
    <property type="molecule type" value="Genomic_DNA"/>
</dbReference>
<reference evidence="2" key="1">
    <citation type="submission" date="2014-11" db="EMBL/GenBank/DDBJ databases">
        <authorList>
            <person name="Otto D Thomas"/>
            <person name="Naeem Raeece"/>
        </authorList>
    </citation>
    <scope>NUCLEOTIDE SEQUENCE</scope>
</reference>
<dbReference type="CDD" id="cd00024">
    <property type="entry name" value="CD_CSD"/>
    <property type="match status" value="1"/>
</dbReference>
<name>A0A0G4GVH4_9ALVE</name>
<accession>A0A0G4GVH4</accession>
<proteinExistence type="predicted"/>
<feature type="region of interest" description="Disordered" evidence="1">
    <location>
        <begin position="193"/>
        <end position="217"/>
    </location>
</feature>
<evidence type="ECO:0000313" key="2">
    <source>
        <dbReference type="EMBL" id="CEM34860.1"/>
    </source>
</evidence>
<organism evidence="2">
    <name type="scientific">Chromera velia CCMP2878</name>
    <dbReference type="NCBI Taxonomy" id="1169474"/>
    <lineage>
        <taxon>Eukaryota</taxon>
        <taxon>Sar</taxon>
        <taxon>Alveolata</taxon>
        <taxon>Colpodellida</taxon>
        <taxon>Chromeraceae</taxon>
        <taxon>Chromera</taxon>
    </lineage>
</organism>
<protein>
    <submittedName>
        <fullName evidence="2">Uncharacterized protein</fullName>
    </submittedName>
</protein>
<evidence type="ECO:0000256" key="1">
    <source>
        <dbReference type="SAM" id="MobiDB-lite"/>
    </source>
</evidence>